<organism>
    <name type="scientific">Physcomitrium patens</name>
    <name type="common">Spreading-leaved earth moss</name>
    <name type="synonym">Physcomitrella patens</name>
    <dbReference type="NCBI Taxonomy" id="3218"/>
    <lineage>
        <taxon>Eukaryota</taxon>
        <taxon>Viridiplantae</taxon>
        <taxon>Streptophyta</taxon>
        <taxon>Embryophyta</taxon>
        <taxon>Bryophyta</taxon>
        <taxon>Bryophytina</taxon>
        <taxon>Bryopsida</taxon>
        <taxon>Funariidae</taxon>
        <taxon>Funariales</taxon>
        <taxon>Funariaceae</taxon>
        <taxon>Physcomitrium</taxon>
    </lineage>
</organism>
<evidence type="ECO:0000259" key="1">
    <source>
        <dbReference type="Pfam" id="PF10124"/>
    </source>
</evidence>
<sequence>MNAFSPTGPNFRGRIESFVGPDGKPLCAVDHPYSPTNSTDVQSNLGTAPLTLDAWDDTAVLMQEWKDDRGNPLAVIPDTLIVAPYNARAAFKIAGLPDADLPKYEPGSNHFDANMYMGNIKVIVNPFIPASHRKNWFAADSARMKRFNHWQWRRKPENGSVTDFDTEVTKFKVVGRWGYGWTNYSYIFGHNMPLNHSRQPDFLQIIPAAEAPSLPEKREPDYTVFVDANGQPIDIGGGGGGTITSNSITDATATGKSVLTAANQAAARTAIGAGTSNLAIGTTASTVAAGNHVHPASAVTATAIAPGTATNVQAILAELAARITALENV</sequence>
<protein>
    <submittedName>
        <fullName evidence="2">Predicted protein</fullName>
    </submittedName>
</protein>
<accession>A9U7M1</accession>
<feature type="domain" description="Bacteriophage Mu GpT" evidence="1">
    <location>
        <begin position="49"/>
        <end position="128"/>
    </location>
</feature>
<dbReference type="InterPro" id="IPR018774">
    <property type="entry name" value="Phage_Mu_GpT"/>
</dbReference>
<dbReference type="Pfam" id="PF10124">
    <property type="entry name" value="Mu-like_gpT"/>
    <property type="match status" value="1"/>
</dbReference>
<reference evidence="2" key="1">
    <citation type="journal article" date="2008" name="Science">
        <title>The Physcomitrella genome reveals evolutionary insights into the conquest of land by plants.</title>
        <authorList>
            <person name="Rensing S."/>
            <person name="Lang D."/>
            <person name="Zimmer A."/>
            <person name="Terry A."/>
            <person name="Salamov A."/>
            <person name="Shapiro H."/>
            <person name="Nishiyama T."/>
            <person name="Perroud P.-F."/>
            <person name="Lindquist E."/>
            <person name="Kamisugi Y."/>
            <person name="Tanahashi T."/>
            <person name="Sakakibara K."/>
            <person name="Fujita T."/>
            <person name="Oishi K."/>
            <person name="Shin-I T."/>
            <person name="Kuroki Y."/>
            <person name="Toyoda A."/>
            <person name="Suzuki Y."/>
            <person name="Hashimoto A."/>
            <person name="Yamaguchi K."/>
            <person name="Sugano A."/>
            <person name="Kohara Y."/>
            <person name="Fujiyama A."/>
            <person name="Anterola A."/>
            <person name="Aoki S."/>
            <person name="Ashton N."/>
            <person name="Barbazuk W.B."/>
            <person name="Barker E."/>
            <person name="Bennetzen J."/>
            <person name="Bezanilla M."/>
            <person name="Blankenship R."/>
            <person name="Cho S.H."/>
            <person name="Dutcher S."/>
            <person name="Estelle M."/>
            <person name="Fawcett J.A."/>
            <person name="Gundlach H."/>
            <person name="Hanada K."/>
            <person name="Heyl A."/>
            <person name="Hicks K.A."/>
            <person name="Hugh J."/>
            <person name="Lohr M."/>
            <person name="Mayer K."/>
            <person name="Melkozernov A."/>
            <person name="Murata T."/>
            <person name="Nelson D."/>
            <person name="Pils B."/>
            <person name="Prigge M."/>
            <person name="Reiss B."/>
            <person name="Renner T."/>
            <person name="Rombauts S."/>
            <person name="Rushton P."/>
            <person name="Sanderfoot A."/>
            <person name="Schween G."/>
            <person name="Shiu S.-H."/>
            <person name="Stueber K."/>
            <person name="Theodoulou F.L."/>
            <person name="Tu H."/>
            <person name="Van de Peer Y."/>
            <person name="Verrier P.J."/>
            <person name="Waters E."/>
            <person name="Wood A."/>
            <person name="Yang L."/>
            <person name="Cove D."/>
            <person name="Cuming A."/>
            <person name="Hasebe M."/>
            <person name="Lucas S."/>
            <person name="Mishler D.B."/>
            <person name="Reski R."/>
            <person name="Grigoriev I."/>
            <person name="Quatrano R.S."/>
            <person name="Boore J.L."/>
        </authorList>
    </citation>
    <scope>NUCLEOTIDE SEQUENCE [LARGE SCALE GENOMIC DNA]</scope>
</reference>
<evidence type="ECO:0000313" key="2">
    <source>
        <dbReference type="EMBL" id="EDQ48332.1"/>
    </source>
</evidence>
<gene>
    <name evidence="2" type="ORF">PHYPADRAFT_103959</name>
</gene>
<proteinExistence type="predicted"/>
<dbReference type="HOGENOM" id="CLU_845646_0_0_1"/>
<name>A9U7M1_PHYPA</name>
<dbReference type="EMBL" id="DS546564">
    <property type="protein sequence ID" value="EDQ48332.1"/>
    <property type="molecule type" value="Genomic_DNA"/>
</dbReference>
<dbReference type="AlphaFoldDB" id="A9U7M1"/>